<gene>
    <name evidence="5" type="primary">ebgR</name>
    <name evidence="6" type="ORF">F0254_11570</name>
    <name evidence="5" type="ORF">HKB35_09055</name>
</gene>
<dbReference type="InterPro" id="IPR028082">
    <property type="entry name" value="Peripla_BP_I"/>
</dbReference>
<protein>
    <submittedName>
        <fullName evidence="5">Transcriptional regulator EbgR</fullName>
    </submittedName>
</protein>
<dbReference type="PROSITE" id="PS50932">
    <property type="entry name" value="HTH_LACI_2"/>
    <property type="match status" value="1"/>
</dbReference>
<sequence length="328" mass="37006">MAKLKDIAIEAGVSLATVSRVLNNDPTLSVKEETKYRILEIAEKLEYRTSSSKKGIKEAKQKHHFLALYNYKQETEVNDPYYLSIRHGIETQCDKLGITLTNCYNSEIDVETKKITGVLLVGNVDQKVVDKLPKRLADSICYINFSDPTCPYDCVDVDLIRISRQVVDFFVQRGHRRIGYIGGQDKHDAADTRENVFLDYGYLKGVVAEHDIHYCACSSLSGYNLAKEMLAKGDFPKAVFIDSDSIAIGIVRAIHEFGLKIPEDITLISMNDIPTARFTFPPLSTIRIHSELMGTQGVNLLVEKYRDGRLLPLHVYVQTELKLRGTTQ</sequence>
<dbReference type="InterPro" id="IPR000843">
    <property type="entry name" value="HTH_LacI"/>
</dbReference>
<dbReference type="STRING" id="663.BAU10_11055"/>
<evidence type="ECO:0000313" key="7">
    <source>
        <dbReference type="Proteomes" id="UP000532247"/>
    </source>
</evidence>
<dbReference type="GO" id="GO:0003700">
    <property type="term" value="F:DNA-binding transcription factor activity"/>
    <property type="evidence" value="ECO:0007669"/>
    <property type="project" value="TreeGrafter"/>
</dbReference>
<evidence type="ECO:0000259" key="4">
    <source>
        <dbReference type="PROSITE" id="PS50932"/>
    </source>
</evidence>
<keyword evidence="3" id="KW-0804">Transcription</keyword>
<dbReference type="Gene3D" id="3.40.50.2300">
    <property type="match status" value="2"/>
</dbReference>
<dbReference type="CDD" id="cd01392">
    <property type="entry name" value="HTH_LacI"/>
    <property type="match status" value="1"/>
</dbReference>
<dbReference type="PANTHER" id="PTHR30146">
    <property type="entry name" value="LACI-RELATED TRANSCRIPTIONAL REPRESSOR"/>
    <property type="match status" value="1"/>
</dbReference>
<name>A0A0H0YCV8_VIBAL</name>
<dbReference type="Proteomes" id="UP000532247">
    <property type="component" value="Unassembled WGS sequence"/>
</dbReference>
<dbReference type="PANTHER" id="PTHR30146:SF149">
    <property type="entry name" value="HTH-TYPE TRANSCRIPTIONAL REGULATOR EBGR"/>
    <property type="match status" value="1"/>
</dbReference>
<dbReference type="InterPro" id="IPR010982">
    <property type="entry name" value="Lambda_DNA-bd_dom_sf"/>
</dbReference>
<comment type="caution">
    <text evidence="5">The sequence shown here is derived from an EMBL/GenBank/DDBJ whole genome shotgun (WGS) entry which is preliminary data.</text>
</comment>
<dbReference type="InterPro" id="IPR046335">
    <property type="entry name" value="LacI/GalR-like_sensor"/>
</dbReference>
<reference evidence="5 8" key="2">
    <citation type="submission" date="2020-04" db="EMBL/GenBank/DDBJ databases">
        <title>Whole-genome sequencing of Vibrio spp. from China reveals different genetic environments of blaCTX-M-14 among diverse lineages.</title>
        <authorList>
            <person name="Zheng Z."/>
            <person name="Ye L."/>
            <person name="Chen S."/>
        </authorList>
    </citation>
    <scope>NUCLEOTIDE SEQUENCE [LARGE SCALE GENOMIC DNA]</scope>
    <source>
        <strain evidence="5 8">Vb1636</strain>
    </source>
</reference>
<dbReference type="SUPFAM" id="SSF47413">
    <property type="entry name" value="lambda repressor-like DNA-binding domains"/>
    <property type="match status" value="1"/>
</dbReference>
<evidence type="ECO:0000313" key="6">
    <source>
        <dbReference type="EMBL" id="NOI09504.1"/>
    </source>
</evidence>
<dbReference type="EMBL" id="VTYF01000005">
    <property type="protein sequence ID" value="NOI09504.1"/>
    <property type="molecule type" value="Genomic_DNA"/>
</dbReference>
<reference evidence="6 7" key="1">
    <citation type="submission" date="2019-09" db="EMBL/GenBank/DDBJ databases">
        <title>Draft genome sequencing and comparative genomics of hatchery-associated Vibrios.</title>
        <authorList>
            <person name="Kehlet-Delgado H."/>
            <person name="Mueller R.S."/>
        </authorList>
    </citation>
    <scope>NUCLEOTIDE SEQUENCE [LARGE SCALE GENOMIC DNA]</scope>
    <source>
        <strain evidence="6 7">081416A</strain>
    </source>
</reference>
<evidence type="ECO:0000256" key="2">
    <source>
        <dbReference type="ARBA" id="ARBA00023125"/>
    </source>
</evidence>
<accession>A0A0H0YCV8</accession>
<dbReference type="Proteomes" id="UP000565155">
    <property type="component" value="Unassembled WGS sequence"/>
</dbReference>
<dbReference type="GO" id="GO:0000976">
    <property type="term" value="F:transcription cis-regulatory region binding"/>
    <property type="evidence" value="ECO:0007669"/>
    <property type="project" value="TreeGrafter"/>
</dbReference>
<dbReference type="OrthoDB" id="5681588at2"/>
<dbReference type="GeneID" id="75166798"/>
<evidence type="ECO:0000256" key="3">
    <source>
        <dbReference type="ARBA" id="ARBA00023163"/>
    </source>
</evidence>
<evidence type="ECO:0000313" key="5">
    <source>
        <dbReference type="EMBL" id="NMR73761.1"/>
    </source>
</evidence>
<evidence type="ECO:0000256" key="1">
    <source>
        <dbReference type="ARBA" id="ARBA00023015"/>
    </source>
</evidence>
<dbReference type="Pfam" id="PF13377">
    <property type="entry name" value="Peripla_BP_3"/>
    <property type="match status" value="1"/>
</dbReference>
<dbReference type="PROSITE" id="PS00356">
    <property type="entry name" value="HTH_LACI_1"/>
    <property type="match status" value="1"/>
</dbReference>
<keyword evidence="2" id="KW-0238">DNA-binding</keyword>
<dbReference type="SUPFAM" id="SSF53822">
    <property type="entry name" value="Periplasmic binding protein-like I"/>
    <property type="match status" value="1"/>
</dbReference>
<dbReference type="Pfam" id="PF00356">
    <property type="entry name" value="LacI"/>
    <property type="match status" value="1"/>
</dbReference>
<dbReference type="EMBL" id="JABCMA010000007">
    <property type="protein sequence ID" value="NMR73761.1"/>
    <property type="molecule type" value="Genomic_DNA"/>
</dbReference>
<dbReference type="eggNOG" id="COG1609">
    <property type="taxonomic scope" value="Bacteria"/>
</dbReference>
<organism evidence="5 8">
    <name type="scientific">Vibrio alginolyticus</name>
    <dbReference type="NCBI Taxonomy" id="663"/>
    <lineage>
        <taxon>Bacteria</taxon>
        <taxon>Pseudomonadati</taxon>
        <taxon>Pseudomonadota</taxon>
        <taxon>Gammaproteobacteria</taxon>
        <taxon>Vibrionales</taxon>
        <taxon>Vibrionaceae</taxon>
        <taxon>Vibrio</taxon>
    </lineage>
</organism>
<dbReference type="NCBIfam" id="NF007665">
    <property type="entry name" value="PRK10339.1"/>
    <property type="match status" value="1"/>
</dbReference>
<evidence type="ECO:0000313" key="8">
    <source>
        <dbReference type="Proteomes" id="UP000565155"/>
    </source>
</evidence>
<dbReference type="RefSeq" id="WP_025768213.1">
    <property type="nucleotide sequence ID" value="NZ_AP023185.1"/>
</dbReference>
<dbReference type="PRINTS" id="PR00036">
    <property type="entry name" value="HTHLACI"/>
</dbReference>
<dbReference type="Gene3D" id="1.10.260.40">
    <property type="entry name" value="lambda repressor-like DNA-binding domains"/>
    <property type="match status" value="1"/>
</dbReference>
<feature type="domain" description="HTH lacI-type" evidence="4">
    <location>
        <begin position="2"/>
        <end position="58"/>
    </location>
</feature>
<dbReference type="CDD" id="cd01544">
    <property type="entry name" value="PBP1_GalR"/>
    <property type="match status" value="1"/>
</dbReference>
<dbReference type="AlphaFoldDB" id="A0A0H0YCV8"/>
<dbReference type="SMART" id="SM00354">
    <property type="entry name" value="HTH_LACI"/>
    <property type="match status" value="1"/>
</dbReference>
<proteinExistence type="predicted"/>
<keyword evidence="1" id="KW-0805">Transcription regulation</keyword>